<keyword evidence="3" id="KW-1185">Reference proteome</keyword>
<feature type="compositionally biased region" description="Polar residues" evidence="1">
    <location>
        <begin position="36"/>
        <end position="51"/>
    </location>
</feature>
<evidence type="ECO:0000313" key="3">
    <source>
        <dbReference type="Proteomes" id="UP001556367"/>
    </source>
</evidence>
<organism evidence="2 3">
    <name type="scientific">Hohenbuehelia grisea</name>
    <dbReference type="NCBI Taxonomy" id="104357"/>
    <lineage>
        <taxon>Eukaryota</taxon>
        <taxon>Fungi</taxon>
        <taxon>Dikarya</taxon>
        <taxon>Basidiomycota</taxon>
        <taxon>Agaricomycotina</taxon>
        <taxon>Agaricomycetes</taxon>
        <taxon>Agaricomycetidae</taxon>
        <taxon>Agaricales</taxon>
        <taxon>Pleurotineae</taxon>
        <taxon>Pleurotaceae</taxon>
        <taxon>Hohenbuehelia</taxon>
    </lineage>
</organism>
<gene>
    <name evidence="2" type="ORF">HGRIS_009231</name>
</gene>
<proteinExistence type="predicted"/>
<feature type="compositionally biased region" description="Acidic residues" evidence="1">
    <location>
        <begin position="152"/>
        <end position="161"/>
    </location>
</feature>
<sequence length="232" mass="24994">MFNDFSRPARCPTHKVRHDACPPNCIDSLRMRSRTGFANTSQSGDSTSTVGVDSPKPRRGSGALGGLAKKLRKAIRKPASGKKLVPDIHTLVSAYLKPAVAPKTDIGSPTFPVFELGSTVIPVFDPSRATRDWSSSPSTLSSASVGTGSTEASDETSDTEVDTTASTSSLHTKDTGKGSNVLEAMNMAILDFAERKRAPKLDTKWTRFSRRDAQPRGPIVIQYTVEVETRDI</sequence>
<evidence type="ECO:0000313" key="2">
    <source>
        <dbReference type="EMBL" id="KAL0949150.1"/>
    </source>
</evidence>
<feature type="compositionally biased region" description="Low complexity" evidence="1">
    <location>
        <begin position="134"/>
        <end position="144"/>
    </location>
</feature>
<name>A0ABR3J1Y5_9AGAR</name>
<dbReference type="Proteomes" id="UP001556367">
    <property type="component" value="Unassembled WGS sequence"/>
</dbReference>
<feature type="region of interest" description="Disordered" evidence="1">
    <location>
        <begin position="128"/>
        <end position="178"/>
    </location>
</feature>
<evidence type="ECO:0000256" key="1">
    <source>
        <dbReference type="SAM" id="MobiDB-lite"/>
    </source>
</evidence>
<comment type="caution">
    <text evidence="2">The sequence shown here is derived from an EMBL/GenBank/DDBJ whole genome shotgun (WGS) entry which is preliminary data.</text>
</comment>
<accession>A0ABR3J1Y5</accession>
<protein>
    <submittedName>
        <fullName evidence="2">Uncharacterized protein</fullName>
    </submittedName>
</protein>
<reference evidence="3" key="1">
    <citation type="submission" date="2024-06" db="EMBL/GenBank/DDBJ databases">
        <title>Multi-omics analyses provide insights into the biosynthesis of the anticancer antibiotic pleurotin in Hohenbuehelia grisea.</title>
        <authorList>
            <person name="Weaver J.A."/>
            <person name="Alberti F."/>
        </authorList>
    </citation>
    <scope>NUCLEOTIDE SEQUENCE [LARGE SCALE GENOMIC DNA]</scope>
    <source>
        <strain evidence="3">T-177</strain>
    </source>
</reference>
<dbReference type="EMBL" id="JASNQZ010000012">
    <property type="protein sequence ID" value="KAL0949150.1"/>
    <property type="molecule type" value="Genomic_DNA"/>
</dbReference>
<feature type="region of interest" description="Disordered" evidence="1">
    <location>
        <begin position="36"/>
        <end position="64"/>
    </location>
</feature>